<dbReference type="Gene3D" id="3.40.50.620">
    <property type="entry name" value="HUPs"/>
    <property type="match status" value="2"/>
</dbReference>
<reference evidence="3" key="1">
    <citation type="submission" date="2018-06" db="EMBL/GenBank/DDBJ databases">
        <authorList>
            <person name="Zhirakovskaya E."/>
        </authorList>
    </citation>
    <scope>NUCLEOTIDE SEQUENCE</scope>
</reference>
<evidence type="ECO:0000259" key="2">
    <source>
        <dbReference type="Pfam" id="PF00582"/>
    </source>
</evidence>
<comment type="similarity">
    <text evidence="1">Belongs to the universal stress protein A family.</text>
</comment>
<name>A0A3B1DI56_9ZZZZ</name>
<organism evidence="3">
    <name type="scientific">hydrothermal vent metagenome</name>
    <dbReference type="NCBI Taxonomy" id="652676"/>
    <lineage>
        <taxon>unclassified sequences</taxon>
        <taxon>metagenomes</taxon>
        <taxon>ecological metagenomes</taxon>
    </lineage>
</organism>
<evidence type="ECO:0000256" key="1">
    <source>
        <dbReference type="ARBA" id="ARBA00008791"/>
    </source>
</evidence>
<feature type="domain" description="UspA" evidence="2">
    <location>
        <begin position="149"/>
        <end position="284"/>
    </location>
</feature>
<dbReference type="EMBL" id="UOGI01000356">
    <property type="protein sequence ID" value="VAX34610.1"/>
    <property type="molecule type" value="Genomic_DNA"/>
</dbReference>
<dbReference type="InterPro" id="IPR006016">
    <property type="entry name" value="UspA"/>
</dbReference>
<sequence length="298" mass="33086">MEKRSKILILDNSKNTENLLTFAIQWADLINASIKVIRVIDEKVIKNTTMAIGAVGAIARMIKDDFIKEAGEQIKTLSERYGVNVLLNIEVIVGNTLEEITRAIDKAEADFLILTPALKGPLGSIASEVVGYSKNNCIVLPTGVHYLKWDRVLLATDCSDKAESATEMAIEIAERFKGRLFILSVVTSNEEVQIHAPALLDKMADERKGMVTEIVNQARKRGVYAEGIVKDGIISNILIDLNRTIRPDITIMGSESRTGLNRVFMGSVVGSIINKVDHPILVIKKPFIFKNEQRERQD</sequence>
<dbReference type="InterPro" id="IPR014729">
    <property type="entry name" value="Rossmann-like_a/b/a_fold"/>
</dbReference>
<proteinExistence type="inferred from homology"/>
<dbReference type="InterPro" id="IPR006015">
    <property type="entry name" value="Universal_stress_UspA"/>
</dbReference>
<evidence type="ECO:0000313" key="3">
    <source>
        <dbReference type="EMBL" id="VAX34610.1"/>
    </source>
</evidence>
<dbReference type="CDD" id="cd00293">
    <property type="entry name" value="USP-like"/>
    <property type="match status" value="2"/>
</dbReference>
<accession>A0A3B1DI56</accession>
<dbReference type="PANTHER" id="PTHR46268">
    <property type="entry name" value="STRESS RESPONSE PROTEIN NHAX"/>
    <property type="match status" value="1"/>
</dbReference>
<gene>
    <name evidence="3" type="ORF">MNBD_NITROSPIRAE03-844</name>
</gene>
<dbReference type="Pfam" id="PF00582">
    <property type="entry name" value="Usp"/>
    <property type="match status" value="1"/>
</dbReference>
<dbReference type="AlphaFoldDB" id="A0A3B1DI56"/>
<protein>
    <recommendedName>
        <fullName evidence="2">UspA domain-containing protein</fullName>
    </recommendedName>
</protein>
<dbReference type="SUPFAM" id="SSF52402">
    <property type="entry name" value="Adenine nucleotide alpha hydrolases-like"/>
    <property type="match status" value="2"/>
</dbReference>
<dbReference type="PRINTS" id="PR01438">
    <property type="entry name" value="UNVRSLSTRESS"/>
</dbReference>
<dbReference type="PANTHER" id="PTHR46268:SF6">
    <property type="entry name" value="UNIVERSAL STRESS PROTEIN UP12"/>
    <property type="match status" value="1"/>
</dbReference>